<organism evidence="14 15">
    <name type="scientific">Streptomyces fructofermentans</name>
    <dbReference type="NCBI Taxonomy" id="152141"/>
    <lineage>
        <taxon>Bacteria</taxon>
        <taxon>Bacillati</taxon>
        <taxon>Actinomycetota</taxon>
        <taxon>Actinomycetes</taxon>
        <taxon>Kitasatosporales</taxon>
        <taxon>Streptomycetaceae</taxon>
        <taxon>Streptomyces</taxon>
    </lineage>
</organism>
<reference evidence="14" key="1">
    <citation type="journal article" date="2014" name="Int. J. Syst. Evol. Microbiol.">
        <title>Complete genome sequence of Corynebacterium casei LMG S-19264T (=DSM 44701T), isolated from a smear-ripened cheese.</title>
        <authorList>
            <consortium name="US DOE Joint Genome Institute (JGI-PGF)"/>
            <person name="Walter F."/>
            <person name="Albersmeier A."/>
            <person name="Kalinowski J."/>
            <person name="Ruckert C."/>
        </authorList>
    </citation>
    <scope>NUCLEOTIDE SEQUENCE</scope>
    <source>
        <strain evidence="14">JCM 4956</strain>
    </source>
</reference>
<evidence type="ECO:0000256" key="7">
    <source>
        <dbReference type="ARBA" id="ARBA00022989"/>
    </source>
</evidence>
<protein>
    <recommendedName>
        <fullName evidence="10">Putative proline/betaine transporter</fullName>
    </recommendedName>
</protein>
<keyword evidence="15" id="KW-1185">Reference proteome</keyword>
<dbReference type="InterPro" id="IPR036259">
    <property type="entry name" value="MFS_trans_sf"/>
</dbReference>
<accession>A0A918KGP0</accession>
<evidence type="ECO:0000256" key="5">
    <source>
        <dbReference type="ARBA" id="ARBA00022692"/>
    </source>
</evidence>
<dbReference type="GO" id="GO:0005886">
    <property type="term" value="C:plasma membrane"/>
    <property type="evidence" value="ECO:0007669"/>
    <property type="project" value="UniProtKB-SubCell"/>
</dbReference>
<feature type="transmembrane region" description="Helical" evidence="12">
    <location>
        <begin position="200"/>
        <end position="219"/>
    </location>
</feature>
<evidence type="ECO:0000256" key="10">
    <source>
        <dbReference type="ARBA" id="ARBA00039918"/>
    </source>
</evidence>
<dbReference type="Gene3D" id="1.20.1250.20">
    <property type="entry name" value="MFS general substrate transporter like domains"/>
    <property type="match status" value="2"/>
</dbReference>
<sequence length="518" mass="52114">MHRVRTAKSPQNPQRAQGPQGPSMLRLATASLAGTAIEFYDFFVYGTAAALVLGPLFFPTFSPVAGTLAAFGTFAVGFVARPLGSVLFGHIGDRHGRRPVLVASLLLTGAATVAVGCVPTYESIGTAAPVLLLALRFLQGLGLGGEWGGAVLLTAEHAPADRRALWSSFPQIGPALGFLLANGVMLTLSATLTEAQFASWGWRVPFWAAGVLAAAGLWLRSSLVESPRFLELREHARMPLAEVVRGHWRLVLLTAGALSVGYAVFYTVTTWSLAHATERLGVSRTVMLACVMAAVVVKGALTPFAAMLGDRYGRRPLCLVGCTAAAVWIFPLIALLSTGEPPLMFLGFLVALVAFVTMFAVIAAYLPELYEPRVRCTGAAVGYNLGGVLGGALTPIVATAVAERSTGVPWGVAAYLTAVALLSLGCFALLPETRPVGGTPAGGGMGTAGSGAGSEAGPEAVSSGAGAGAVSSGAGAGAVSSEAGAGAGPELGSGAGAGSGSGAGAGTGAAGGQAVVRG</sequence>
<feature type="region of interest" description="Disordered" evidence="11">
    <location>
        <begin position="479"/>
        <end position="518"/>
    </location>
</feature>
<feature type="transmembrane region" description="Helical" evidence="12">
    <location>
        <begin position="343"/>
        <end position="366"/>
    </location>
</feature>
<dbReference type="EMBL" id="BMWD01000009">
    <property type="protein sequence ID" value="GGX60432.1"/>
    <property type="molecule type" value="Genomic_DNA"/>
</dbReference>
<evidence type="ECO:0000256" key="9">
    <source>
        <dbReference type="ARBA" id="ARBA00037295"/>
    </source>
</evidence>
<feature type="compositionally biased region" description="Low complexity" evidence="11">
    <location>
        <begin position="455"/>
        <end position="464"/>
    </location>
</feature>
<feature type="transmembrane region" description="Helical" evidence="12">
    <location>
        <begin position="100"/>
        <end position="121"/>
    </location>
</feature>
<feature type="compositionally biased region" description="Polar residues" evidence="11">
    <location>
        <begin position="8"/>
        <end position="17"/>
    </location>
</feature>
<dbReference type="AlphaFoldDB" id="A0A918KGP0"/>
<feature type="domain" description="Major facilitator superfamily (MFS) profile" evidence="13">
    <location>
        <begin position="27"/>
        <end position="434"/>
    </location>
</feature>
<evidence type="ECO:0000256" key="8">
    <source>
        <dbReference type="ARBA" id="ARBA00023136"/>
    </source>
</evidence>
<comment type="subcellular location">
    <subcellularLocation>
        <location evidence="1">Cell membrane</location>
        <topology evidence="1">Multi-pass membrane protein</topology>
    </subcellularLocation>
</comment>
<dbReference type="PROSITE" id="PS00217">
    <property type="entry name" value="SUGAR_TRANSPORT_2"/>
    <property type="match status" value="1"/>
</dbReference>
<feature type="transmembrane region" description="Helical" evidence="12">
    <location>
        <begin position="378"/>
        <end position="402"/>
    </location>
</feature>
<evidence type="ECO:0000256" key="6">
    <source>
        <dbReference type="ARBA" id="ARBA00022847"/>
    </source>
</evidence>
<evidence type="ECO:0000256" key="2">
    <source>
        <dbReference type="ARBA" id="ARBA00008240"/>
    </source>
</evidence>
<dbReference type="InterPro" id="IPR011701">
    <property type="entry name" value="MFS"/>
</dbReference>
<comment type="function">
    <text evidence="9">May be a proton symporter involved in the uptake of osmolytes such as proline and glycine betaine.</text>
</comment>
<evidence type="ECO:0000256" key="12">
    <source>
        <dbReference type="SAM" id="Phobius"/>
    </source>
</evidence>
<dbReference type="CDD" id="cd17369">
    <property type="entry name" value="MFS_ShiA_like"/>
    <property type="match status" value="1"/>
</dbReference>
<comment type="similarity">
    <text evidence="2">Belongs to the major facilitator superfamily. Metabolite:H+ Symporter (MHS) family (TC 2.A.1.6) family.</text>
</comment>
<dbReference type="PANTHER" id="PTHR43045:SF1">
    <property type="entry name" value="SHIKIMATE TRANSPORTER"/>
    <property type="match status" value="1"/>
</dbReference>
<evidence type="ECO:0000259" key="13">
    <source>
        <dbReference type="PROSITE" id="PS50850"/>
    </source>
</evidence>
<feature type="transmembrane region" description="Helical" evidence="12">
    <location>
        <begin position="317"/>
        <end position="337"/>
    </location>
</feature>
<feature type="transmembrane region" description="Helical" evidence="12">
    <location>
        <begin position="250"/>
        <end position="274"/>
    </location>
</feature>
<dbReference type="GO" id="GO:0015293">
    <property type="term" value="F:symporter activity"/>
    <property type="evidence" value="ECO:0007669"/>
    <property type="project" value="UniProtKB-KW"/>
</dbReference>
<dbReference type="SUPFAM" id="SSF103473">
    <property type="entry name" value="MFS general substrate transporter"/>
    <property type="match status" value="1"/>
</dbReference>
<dbReference type="InterPro" id="IPR020846">
    <property type="entry name" value="MFS_dom"/>
</dbReference>
<name>A0A918KGP0_9ACTN</name>
<feature type="transmembrane region" description="Helical" evidence="12">
    <location>
        <begin position="133"/>
        <end position="153"/>
    </location>
</feature>
<feature type="transmembrane region" description="Helical" evidence="12">
    <location>
        <begin position="165"/>
        <end position="188"/>
    </location>
</feature>
<keyword evidence="5 12" id="KW-0812">Transmembrane</keyword>
<evidence type="ECO:0000256" key="1">
    <source>
        <dbReference type="ARBA" id="ARBA00004651"/>
    </source>
</evidence>
<dbReference type="Proteomes" id="UP000645555">
    <property type="component" value="Unassembled WGS sequence"/>
</dbReference>
<reference evidence="14" key="2">
    <citation type="submission" date="2020-09" db="EMBL/GenBank/DDBJ databases">
        <authorList>
            <person name="Sun Q."/>
            <person name="Ohkuma M."/>
        </authorList>
    </citation>
    <scope>NUCLEOTIDE SEQUENCE</scope>
    <source>
        <strain evidence="14">JCM 4956</strain>
    </source>
</reference>
<feature type="compositionally biased region" description="Gly residues" evidence="11">
    <location>
        <begin position="440"/>
        <end position="454"/>
    </location>
</feature>
<evidence type="ECO:0000256" key="4">
    <source>
        <dbReference type="ARBA" id="ARBA00022475"/>
    </source>
</evidence>
<dbReference type="PROSITE" id="PS50850">
    <property type="entry name" value="MFS"/>
    <property type="match status" value="1"/>
</dbReference>
<gene>
    <name evidence="14" type="ORF">GCM10010515_30290</name>
</gene>
<evidence type="ECO:0000256" key="11">
    <source>
        <dbReference type="SAM" id="MobiDB-lite"/>
    </source>
</evidence>
<feature type="transmembrane region" description="Helical" evidence="12">
    <location>
        <begin position="39"/>
        <end position="58"/>
    </location>
</feature>
<keyword evidence="4" id="KW-1003">Cell membrane</keyword>
<keyword evidence="3" id="KW-0813">Transport</keyword>
<feature type="transmembrane region" description="Helical" evidence="12">
    <location>
        <begin position="408"/>
        <end position="430"/>
    </location>
</feature>
<feature type="compositionally biased region" description="Gly residues" evidence="11">
    <location>
        <begin position="485"/>
        <end position="511"/>
    </location>
</feature>
<feature type="transmembrane region" description="Helical" evidence="12">
    <location>
        <begin position="286"/>
        <end position="305"/>
    </location>
</feature>
<proteinExistence type="inferred from homology"/>
<keyword evidence="8 12" id="KW-0472">Membrane</keyword>
<dbReference type="FunFam" id="1.20.1250.20:FF:000001">
    <property type="entry name" value="Dicarboxylate MFS transporter"/>
    <property type="match status" value="1"/>
</dbReference>
<evidence type="ECO:0000313" key="15">
    <source>
        <dbReference type="Proteomes" id="UP000645555"/>
    </source>
</evidence>
<dbReference type="PANTHER" id="PTHR43045">
    <property type="entry name" value="SHIKIMATE TRANSPORTER"/>
    <property type="match status" value="1"/>
</dbReference>
<feature type="region of interest" description="Disordered" evidence="11">
    <location>
        <begin position="1"/>
        <end position="22"/>
    </location>
</feature>
<evidence type="ECO:0000256" key="3">
    <source>
        <dbReference type="ARBA" id="ARBA00022448"/>
    </source>
</evidence>
<feature type="transmembrane region" description="Helical" evidence="12">
    <location>
        <begin position="64"/>
        <end position="88"/>
    </location>
</feature>
<keyword evidence="6" id="KW-0769">Symport</keyword>
<keyword evidence="7 12" id="KW-1133">Transmembrane helix</keyword>
<evidence type="ECO:0000313" key="14">
    <source>
        <dbReference type="EMBL" id="GGX60432.1"/>
    </source>
</evidence>
<dbReference type="Pfam" id="PF07690">
    <property type="entry name" value="MFS_1"/>
    <property type="match status" value="1"/>
</dbReference>
<comment type="caution">
    <text evidence="14">The sequence shown here is derived from an EMBL/GenBank/DDBJ whole genome shotgun (WGS) entry which is preliminary data.</text>
</comment>
<feature type="region of interest" description="Disordered" evidence="11">
    <location>
        <begin position="440"/>
        <end position="464"/>
    </location>
</feature>
<dbReference type="InterPro" id="IPR005829">
    <property type="entry name" value="Sugar_transporter_CS"/>
</dbReference>